<dbReference type="Pfam" id="PF00640">
    <property type="entry name" value="PID"/>
    <property type="match status" value="1"/>
</dbReference>
<evidence type="ECO:0000259" key="2">
    <source>
        <dbReference type="PROSITE" id="PS01179"/>
    </source>
</evidence>
<protein>
    <recommendedName>
        <fullName evidence="2">PID domain-containing protein</fullName>
    </recommendedName>
</protein>
<feature type="region of interest" description="Disordered" evidence="1">
    <location>
        <begin position="684"/>
        <end position="703"/>
    </location>
</feature>
<dbReference type="PANTHER" id="PTHR11232">
    <property type="entry name" value="PHOSPHOTYROSINE INTERACTION DOMAIN-CONTAINING FAMILY MEMBER"/>
    <property type="match status" value="1"/>
</dbReference>
<organism evidence="3 4">
    <name type="scientific">Pomacea canaliculata</name>
    <name type="common">Golden apple snail</name>
    <dbReference type="NCBI Taxonomy" id="400727"/>
    <lineage>
        <taxon>Eukaryota</taxon>
        <taxon>Metazoa</taxon>
        <taxon>Spiralia</taxon>
        <taxon>Lophotrochozoa</taxon>
        <taxon>Mollusca</taxon>
        <taxon>Gastropoda</taxon>
        <taxon>Caenogastropoda</taxon>
        <taxon>Architaenioglossa</taxon>
        <taxon>Ampullarioidea</taxon>
        <taxon>Ampullariidae</taxon>
        <taxon>Pomacea</taxon>
    </lineage>
</organism>
<dbReference type="PANTHER" id="PTHR11232:SF17">
    <property type="entry name" value="CAPON-LIKE PROTEIN"/>
    <property type="match status" value="1"/>
</dbReference>
<dbReference type="PROSITE" id="PS01179">
    <property type="entry name" value="PID"/>
    <property type="match status" value="1"/>
</dbReference>
<dbReference type="InterPro" id="IPR006020">
    <property type="entry name" value="PTB/PI_dom"/>
</dbReference>
<dbReference type="STRING" id="400727.A0A2T7NMP7"/>
<evidence type="ECO:0000256" key="1">
    <source>
        <dbReference type="SAM" id="MobiDB-lite"/>
    </source>
</evidence>
<feature type="compositionally biased region" description="Basic and acidic residues" evidence="1">
    <location>
        <begin position="218"/>
        <end position="250"/>
    </location>
</feature>
<reference evidence="3 4" key="1">
    <citation type="submission" date="2018-04" db="EMBL/GenBank/DDBJ databases">
        <title>The genome of golden apple snail Pomacea canaliculata provides insight into stress tolerance and invasive adaptation.</title>
        <authorList>
            <person name="Liu C."/>
            <person name="Liu B."/>
            <person name="Ren Y."/>
            <person name="Zhang Y."/>
            <person name="Wang H."/>
            <person name="Li S."/>
            <person name="Jiang F."/>
            <person name="Yin L."/>
            <person name="Zhang G."/>
            <person name="Qian W."/>
            <person name="Fan W."/>
        </authorList>
    </citation>
    <scope>NUCLEOTIDE SEQUENCE [LARGE SCALE GENOMIC DNA]</scope>
    <source>
        <strain evidence="3">SZHN2017</strain>
        <tissue evidence="3">Muscle</tissue>
    </source>
</reference>
<comment type="caution">
    <text evidence="3">The sequence shown here is derived from an EMBL/GenBank/DDBJ whole genome shotgun (WGS) entry which is preliminary data.</text>
</comment>
<proteinExistence type="predicted"/>
<dbReference type="EMBL" id="PZQS01000011">
    <property type="protein sequence ID" value="PVD22426.1"/>
    <property type="molecule type" value="Genomic_DNA"/>
</dbReference>
<dbReference type="GO" id="GO:0050998">
    <property type="term" value="F:nitric-oxide synthase binding"/>
    <property type="evidence" value="ECO:0007669"/>
    <property type="project" value="TreeGrafter"/>
</dbReference>
<gene>
    <name evidence="3" type="ORF">C0Q70_18238</name>
</gene>
<evidence type="ECO:0000313" key="4">
    <source>
        <dbReference type="Proteomes" id="UP000245119"/>
    </source>
</evidence>
<name>A0A2T7NMP7_POMCA</name>
<dbReference type="InterPro" id="IPR051133">
    <property type="entry name" value="Adapter_Engulfment-Domain"/>
</dbReference>
<evidence type="ECO:0000313" key="3">
    <source>
        <dbReference type="EMBL" id="PVD22426.1"/>
    </source>
</evidence>
<feature type="compositionally biased region" description="Polar residues" evidence="1">
    <location>
        <begin position="488"/>
        <end position="498"/>
    </location>
</feature>
<dbReference type="InterPro" id="IPR011993">
    <property type="entry name" value="PH-like_dom_sf"/>
</dbReference>
<feature type="region of interest" description="Disordered" evidence="1">
    <location>
        <begin position="213"/>
        <end position="265"/>
    </location>
</feature>
<dbReference type="AlphaFoldDB" id="A0A2T7NMP7"/>
<dbReference type="OrthoDB" id="10030336at2759"/>
<dbReference type="Gene3D" id="2.30.29.30">
    <property type="entry name" value="Pleckstrin-homology domain (PH domain)/Phosphotyrosine-binding domain (PTB)"/>
    <property type="match status" value="1"/>
</dbReference>
<dbReference type="SUPFAM" id="SSF50729">
    <property type="entry name" value="PH domain-like"/>
    <property type="match status" value="1"/>
</dbReference>
<keyword evidence="4" id="KW-1185">Reference proteome</keyword>
<feature type="domain" description="PID" evidence="2">
    <location>
        <begin position="141"/>
        <end position="208"/>
    </location>
</feature>
<dbReference type="SMART" id="SM00462">
    <property type="entry name" value="PTB"/>
    <property type="match status" value="1"/>
</dbReference>
<accession>A0A2T7NMP7</accession>
<sequence>MVEWSRDSAPTEQVTKSLFINGVSRRASPKITPRSSAADQPWGHPQLYTLLLVHCALGAPTALHPASGTLCPGGTHSSTLCTLCPGGMHHDDDDDDDCRDTYEFKAKAIKKKKVMLTISVEGVKVVLRKNKKQKNQWNWDESRLLVMHHPIYRIFYVSHDSQDLKIWSYIARDGPSNVFKCNVFKAYKKSQAMRIVRTIGQAFEVCHKLSASTGPNSDLKEESSDRSSEDNERRVTKNKDADIVEEKELNTKSQNQFEESEKISPPTDLALKQQLLHSVGGTTISSPLGSPVMLGECDQDNTQLPLSTHHQMQLLRQQLEQQQHQTQVAIAQVHLLKDQLSAETAARIEAQARAHQLLLHNKDLLDHVSQLVNRLQTFEMKATGISSDSELIFQTPPQVPVLPDPTTPRSAPVYMPDFRDAEDNSYLNAVTNNATYENTKAASLDAESPDSGHKEMSSDSLSFSLAHADTNGWSHNLNSTPSKQIPCNPFESSFNPTSAALDRRDGTSGDKVQIITPLPLQDASGNRLDLKMSASAPRIDPPPRVLRANRSMDRSERGSWYGGASISGGVSMPATSVSDTNANFNGRTMLDSDYYSTCASSSSGGVAVIYRPHNSYNRGNNTNHVGALRYSDSSTKSSFYSEGNRDSIASITALREKLDLRVNDLNNGQVHHLDGRWKMRISYTSDDNSDNSEDISMTPTKEPVQKAELAALEEFDSLCT</sequence>
<dbReference type="Proteomes" id="UP000245119">
    <property type="component" value="Linkage Group LG11"/>
</dbReference>
<feature type="region of interest" description="Disordered" evidence="1">
    <location>
        <begin position="488"/>
        <end position="510"/>
    </location>
</feature>